<dbReference type="Proteomes" id="UP000719412">
    <property type="component" value="Unassembled WGS sequence"/>
</dbReference>
<gene>
    <name evidence="3" type="ORF">GEV33_004937</name>
</gene>
<keyword evidence="1" id="KW-0175">Coiled coil</keyword>
<name>A0A8J6LD07_TENMO</name>
<feature type="coiled-coil region" evidence="1">
    <location>
        <begin position="1"/>
        <end position="28"/>
    </location>
</feature>
<reference evidence="3" key="1">
    <citation type="journal article" date="2020" name="J Insects Food Feed">
        <title>The yellow mealworm (Tenebrio molitor) genome: a resource for the emerging insects as food and feed industry.</title>
        <authorList>
            <person name="Eriksson T."/>
            <person name="Andere A."/>
            <person name="Kelstrup H."/>
            <person name="Emery V."/>
            <person name="Picard C."/>
        </authorList>
    </citation>
    <scope>NUCLEOTIDE SEQUENCE</scope>
    <source>
        <strain evidence="3">Stoneville</strain>
        <tissue evidence="3">Whole head</tissue>
    </source>
</reference>
<proteinExistence type="predicted"/>
<evidence type="ECO:0000256" key="1">
    <source>
        <dbReference type="SAM" id="Coils"/>
    </source>
</evidence>
<evidence type="ECO:0000313" key="4">
    <source>
        <dbReference type="Proteomes" id="UP000719412"/>
    </source>
</evidence>
<feature type="compositionally biased region" description="Polar residues" evidence="2">
    <location>
        <begin position="204"/>
        <end position="218"/>
    </location>
</feature>
<organism evidence="3 4">
    <name type="scientific">Tenebrio molitor</name>
    <name type="common">Yellow mealworm beetle</name>
    <dbReference type="NCBI Taxonomy" id="7067"/>
    <lineage>
        <taxon>Eukaryota</taxon>
        <taxon>Metazoa</taxon>
        <taxon>Ecdysozoa</taxon>
        <taxon>Arthropoda</taxon>
        <taxon>Hexapoda</taxon>
        <taxon>Insecta</taxon>
        <taxon>Pterygota</taxon>
        <taxon>Neoptera</taxon>
        <taxon>Endopterygota</taxon>
        <taxon>Coleoptera</taxon>
        <taxon>Polyphaga</taxon>
        <taxon>Cucujiformia</taxon>
        <taxon>Tenebrionidae</taxon>
        <taxon>Tenebrio</taxon>
    </lineage>
</organism>
<reference evidence="3" key="2">
    <citation type="submission" date="2021-08" db="EMBL/GenBank/DDBJ databases">
        <authorList>
            <person name="Eriksson T."/>
        </authorList>
    </citation>
    <scope>NUCLEOTIDE SEQUENCE</scope>
    <source>
        <strain evidence="3">Stoneville</strain>
        <tissue evidence="3">Whole head</tissue>
    </source>
</reference>
<sequence length="242" mass="28049">MASTEAEIDKIRNELEMVQKALKVQTKRCRQLVTEYTRRLQQKEQQYQCEKTLRDDQLAKVLRALIIFEARLKQEQKFISHQLKEKDYIIKKQSNEIKKLLSNQYCKSCNQYYSPSSNLESLDSSSEYVVTDYQSSNFESLDSSSDIYATISEKSFNTDKESESSKNIYLKNKGKDSLGRRAKKFQHRKSVGTYFEVLKLRNDNLSPCSNEDNTSNDYDNLESLPAESVTDKISVRTIPAPS</sequence>
<dbReference type="AlphaFoldDB" id="A0A8J6LD07"/>
<evidence type="ECO:0000256" key="2">
    <source>
        <dbReference type="SAM" id="MobiDB-lite"/>
    </source>
</evidence>
<protein>
    <submittedName>
        <fullName evidence="3">Uncharacterized protein</fullName>
    </submittedName>
</protein>
<evidence type="ECO:0000313" key="3">
    <source>
        <dbReference type="EMBL" id="KAH0817854.1"/>
    </source>
</evidence>
<dbReference type="EMBL" id="JABDTM020018739">
    <property type="protein sequence ID" value="KAH0817854.1"/>
    <property type="molecule type" value="Genomic_DNA"/>
</dbReference>
<comment type="caution">
    <text evidence="3">The sequence shown here is derived from an EMBL/GenBank/DDBJ whole genome shotgun (WGS) entry which is preliminary data.</text>
</comment>
<feature type="region of interest" description="Disordered" evidence="2">
    <location>
        <begin position="204"/>
        <end position="242"/>
    </location>
</feature>
<accession>A0A8J6LD07</accession>
<keyword evidence="4" id="KW-1185">Reference proteome</keyword>